<accession>A0A9P5H098</accession>
<protein>
    <submittedName>
        <fullName evidence="1">Uncharacterized protein</fullName>
    </submittedName>
</protein>
<dbReference type="EMBL" id="JAANBB010000475">
    <property type="protein sequence ID" value="KAF7542000.1"/>
    <property type="molecule type" value="Genomic_DNA"/>
</dbReference>
<keyword evidence="2" id="KW-1185">Reference proteome</keyword>
<comment type="caution">
    <text evidence="1">The sequence shown here is derived from an EMBL/GenBank/DDBJ whole genome shotgun (WGS) entry which is preliminary data.</text>
</comment>
<organism evidence="1 2">
    <name type="scientific">Cylindrodendrum hubeiense</name>
    <dbReference type="NCBI Taxonomy" id="595255"/>
    <lineage>
        <taxon>Eukaryota</taxon>
        <taxon>Fungi</taxon>
        <taxon>Dikarya</taxon>
        <taxon>Ascomycota</taxon>
        <taxon>Pezizomycotina</taxon>
        <taxon>Sordariomycetes</taxon>
        <taxon>Hypocreomycetidae</taxon>
        <taxon>Hypocreales</taxon>
        <taxon>Nectriaceae</taxon>
        <taxon>Cylindrodendrum</taxon>
    </lineage>
</organism>
<evidence type="ECO:0000313" key="1">
    <source>
        <dbReference type="EMBL" id="KAF7542000.1"/>
    </source>
</evidence>
<dbReference type="AlphaFoldDB" id="A0A9P5H098"/>
<evidence type="ECO:0000313" key="2">
    <source>
        <dbReference type="Proteomes" id="UP000722485"/>
    </source>
</evidence>
<name>A0A9P5H098_9HYPO</name>
<dbReference type="OrthoDB" id="5103079at2759"/>
<sequence>MDPKNDIRNQLGLSQEMEFARWILQMQQPPETGSTAVGCDTRGFDCVVAVIRRIYAFMPKKFLEDESFADAEKRNPILRYAWQMLDTPIPATDEAKARQAAEKKEAIVGALEHNVEDSKYFIDLCCSLIMVDTFWSRPEFHLFRSRLEKHEGDSVWRVIPWQPREIAQCSQIEMNCRENPGLSLQKAVEAEFGERKWGDRKAFLMCNRPAIVRVLYIDNPDQPTRSFNELRTFEMPFTRLEGYSCIPDSHSRYALIAIAQLGHSTGKGLDYVRLYAVDGRMATINTNRQAFINSKWSIATASTKRYMLFYGRDNNVQLEPDYPEIAPNGVASNERQTFFTNTLNKYRPMQGPRGGSAE</sequence>
<proteinExistence type="predicted"/>
<reference evidence="1" key="1">
    <citation type="submission" date="2020-03" db="EMBL/GenBank/DDBJ databases">
        <title>Draft Genome Sequence of Cylindrodendrum hubeiense.</title>
        <authorList>
            <person name="Buettner E."/>
            <person name="Kellner H."/>
        </authorList>
    </citation>
    <scope>NUCLEOTIDE SEQUENCE</scope>
    <source>
        <strain evidence="1">IHI 201604</strain>
    </source>
</reference>
<gene>
    <name evidence="1" type="ORF">G7Z17_g11820</name>
</gene>
<dbReference type="Proteomes" id="UP000722485">
    <property type="component" value="Unassembled WGS sequence"/>
</dbReference>